<dbReference type="Proteomes" id="UP000799439">
    <property type="component" value="Unassembled WGS sequence"/>
</dbReference>
<dbReference type="InterPro" id="IPR000073">
    <property type="entry name" value="AB_hydrolase_1"/>
</dbReference>
<evidence type="ECO:0000313" key="4">
    <source>
        <dbReference type="EMBL" id="KAF2152187.1"/>
    </source>
</evidence>
<name>A0A9P4MGH8_9PEZI</name>
<reference evidence="4" key="1">
    <citation type="journal article" date="2020" name="Stud. Mycol.">
        <title>101 Dothideomycetes genomes: a test case for predicting lifestyles and emergence of pathogens.</title>
        <authorList>
            <person name="Haridas S."/>
            <person name="Albert R."/>
            <person name="Binder M."/>
            <person name="Bloem J."/>
            <person name="Labutti K."/>
            <person name="Salamov A."/>
            <person name="Andreopoulos B."/>
            <person name="Baker S."/>
            <person name="Barry K."/>
            <person name="Bills G."/>
            <person name="Bluhm B."/>
            <person name="Cannon C."/>
            <person name="Castanera R."/>
            <person name="Culley D."/>
            <person name="Daum C."/>
            <person name="Ezra D."/>
            <person name="Gonzalez J."/>
            <person name="Henrissat B."/>
            <person name="Kuo A."/>
            <person name="Liang C."/>
            <person name="Lipzen A."/>
            <person name="Lutzoni F."/>
            <person name="Magnuson J."/>
            <person name="Mondo S."/>
            <person name="Nolan M."/>
            <person name="Ohm R."/>
            <person name="Pangilinan J."/>
            <person name="Park H.-J."/>
            <person name="Ramirez L."/>
            <person name="Alfaro M."/>
            <person name="Sun H."/>
            <person name="Tritt A."/>
            <person name="Yoshinaga Y."/>
            <person name="Zwiers L.-H."/>
            <person name="Turgeon B."/>
            <person name="Goodwin S."/>
            <person name="Spatafora J."/>
            <person name="Crous P."/>
            <person name="Grigoriev I."/>
        </authorList>
    </citation>
    <scope>NUCLEOTIDE SEQUENCE</scope>
    <source>
        <strain evidence="4">CBS 260.36</strain>
    </source>
</reference>
<dbReference type="EMBL" id="ML996086">
    <property type="protein sequence ID" value="KAF2152187.1"/>
    <property type="molecule type" value="Genomic_DNA"/>
</dbReference>
<proteinExistence type="inferred from homology"/>
<dbReference type="Gene3D" id="3.40.50.1820">
    <property type="entry name" value="alpha/beta hydrolase"/>
    <property type="match status" value="1"/>
</dbReference>
<keyword evidence="5" id="KW-1185">Reference proteome</keyword>
<dbReference type="GO" id="GO:0008233">
    <property type="term" value="F:peptidase activity"/>
    <property type="evidence" value="ECO:0007669"/>
    <property type="project" value="InterPro"/>
</dbReference>
<evidence type="ECO:0000256" key="1">
    <source>
        <dbReference type="ARBA" id="ARBA00010088"/>
    </source>
</evidence>
<keyword evidence="2" id="KW-0378">Hydrolase</keyword>
<sequence>MAYNPTKEGSIPFPIRSVNKTCFTYYKIFGDLSCGQTPVICLHGGSGAGHEYLYPFAQLWYRFNVPIVLYDQIGCGLSTHLPEKVGDKSFWQPTLFLAELNNLLDHLELREGRGFHLLGQSWGAALGAIFAADQPQGLQRLVLASGSASKDLSIEGIKLRIGAQPADVKSAFAEAERSGDFTSDAYRRAVAIFSKDSVCRADSMPSEMLMAMKTLNEDKTVYSTMNGPSMTYHEGAIRWSTVAGLPRVRAPTLIYNGEFDTSADVGQQPFFQLIPRVRWIIFAGAGHMIHLESKTLQDRVLEVVGTFLTCETPAEGETVV</sequence>
<dbReference type="PRINTS" id="PR00793">
    <property type="entry name" value="PROAMNOPTASE"/>
</dbReference>
<comment type="caution">
    <text evidence="4">The sequence shown here is derived from an EMBL/GenBank/DDBJ whole genome shotgun (WGS) entry which is preliminary data.</text>
</comment>
<evidence type="ECO:0000256" key="2">
    <source>
        <dbReference type="ARBA" id="ARBA00022801"/>
    </source>
</evidence>
<dbReference type="PANTHER" id="PTHR43433:SF5">
    <property type="entry name" value="AB HYDROLASE-1 DOMAIN-CONTAINING PROTEIN"/>
    <property type="match status" value="1"/>
</dbReference>
<dbReference type="AlphaFoldDB" id="A0A9P4MGH8"/>
<dbReference type="PANTHER" id="PTHR43433">
    <property type="entry name" value="HYDROLASE, ALPHA/BETA FOLD FAMILY PROTEIN"/>
    <property type="match status" value="1"/>
</dbReference>
<organism evidence="4 5">
    <name type="scientific">Myriangium duriaei CBS 260.36</name>
    <dbReference type="NCBI Taxonomy" id="1168546"/>
    <lineage>
        <taxon>Eukaryota</taxon>
        <taxon>Fungi</taxon>
        <taxon>Dikarya</taxon>
        <taxon>Ascomycota</taxon>
        <taxon>Pezizomycotina</taxon>
        <taxon>Dothideomycetes</taxon>
        <taxon>Dothideomycetidae</taxon>
        <taxon>Myriangiales</taxon>
        <taxon>Myriangiaceae</taxon>
        <taxon>Myriangium</taxon>
    </lineage>
</organism>
<dbReference type="OrthoDB" id="190201at2759"/>
<dbReference type="InterPro" id="IPR029058">
    <property type="entry name" value="AB_hydrolase_fold"/>
</dbReference>
<protein>
    <submittedName>
        <fullName evidence="4">Proline-specific peptidase</fullName>
    </submittedName>
</protein>
<dbReference type="SUPFAM" id="SSF53474">
    <property type="entry name" value="alpha/beta-Hydrolases"/>
    <property type="match status" value="1"/>
</dbReference>
<comment type="similarity">
    <text evidence="1">Belongs to the peptidase S33 family.</text>
</comment>
<evidence type="ECO:0000259" key="3">
    <source>
        <dbReference type="Pfam" id="PF00561"/>
    </source>
</evidence>
<dbReference type="InterPro" id="IPR050471">
    <property type="entry name" value="AB_hydrolase"/>
</dbReference>
<accession>A0A9P4MGH8</accession>
<dbReference type="InterPro" id="IPR002410">
    <property type="entry name" value="Peptidase_S33"/>
</dbReference>
<gene>
    <name evidence="4" type="ORF">K461DRAFT_143256</name>
</gene>
<dbReference type="InterPro" id="IPR005945">
    <property type="entry name" value="Pro_imino_pep"/>
</dbReference>
<evidence type="ECO:0000313" key="5">
    <source>
        <dbReference type="Proteomes" id="UP000799439"/>
    </source>
</evidence>
<feature type="domain" description="AB hydrolase-1" evidence="3">
    <location>
        <begin position="38"/>
        <end position="292"/>
    </location>
</feature>
<dbReference type="PIRSF" id="PIRSF005539">
    <property type="entry name" value="Pept_S33_TRI_F1"/>
    <property type="match status" value="1"/>
</dbReference>
<dbReference type="GO" id="GO:0006508">
    <property type="term" value="P:proteolysis"/>
    <property type="evidence" value="ECO:0007669"/>
    <property type="project" value="InterPro"/>
</dbReference>
<dbReference type="Pfam" id="PF00561">
    <property type="entry name" value="Abhydrolase_1"/>
    <property type="match status" value="1"/>
</dbReference>